<feature type="domain" description="PB1" evidence="1">
    <location>
        <begin position="4"/>
        <end position="97"/>
    </location>
</feature>
<dbReference type="Proteomes" id="UP000000305">
    <property type="component" value="Unassembled WGS sequence"/>
</dbReference>
<dbReference type="AlphaFoldDB" id="E9GZ26"/>
<proteinExistence type="predicted"/>
<dbReference type="SMART" id="SM00666">
    <property type="entry name" value="PB1"/>
    <property type="match status" value="1"/>
</dbReference>
<dbReference type="Gene3D" id="3.10.20.90">
    <property type="entry name" value="Phosphatidylinositol 3-kinase Catalytic Subunit, Chain A, domain 1"/>
    <property type="match status" value="1"/>
</dbReference>
<organism evidence="2 3">
    <name type="scientific">Daphnia pulex</name>
    <name type="common">Water flea</name>
    <dbReference type="NCBI Taxonomy" id="6669"/>
    <lineage>
        <taxon>Eukaryota</taxon>
        <taxon>Metazoa</taxon>
        <taxon>Ecdysozoa</taxon>
        <taxon>Arthropoda</taxon>
        <taxon>Crustacea</taxon>
        <taxon>Branchiopoda</taxon>
        <taxon>Diplostraca</taxon>
        <taxon>Cladocera</taxon>
        <taxon>Anomopoda</taxon>
        <taxon>Daphniidae</taxon>
        <taxon>Daphnia</taxon>
    </lineage>
</organism>
<name>E9GZ26_DAPPU</name>
<evidence type="ECO:0000313" key="2">
    <source>
        <dbReference type="EMBL" id="EFX75303.1"/>
    </source>
</evidence>
<evidence type="ECO:0000259" key="1">
    <source>
        <dbReference type="SMART" id="SM00666"/>
    </source>
</evidence>
<dbReference type="InParanoid" id="E9GZ26"/>
<dbReference type="Pfam" id="PF00564">
    <property type="entry name" value="PB1"/>
    <property type="match status" value="1"/>
</dbReference>
<dbReference type="EMBL" id="GL732576">
    <property type="protein sequence ID" value="EFX75303.1"/>
    <property type="molecule type" value="Genomic_DNA"/>
</dbReference>
<keyword evidence="3" id="KW-1185">Reference proteome</keyword>
<sequence>MPRPIVVKCHLTTHKDEGIEIRRFHYPFLNIPSVAVLKDYVRTLYTQLKGEKLEFLYLDDDNERVVFSTDDELELAWLEVTESEDPKQQLQLYVCVSSGQHGQ</sequence>
<reference evidence="2 3" key="1">
    <citation type="journal article" date="2011" name="Science">
        <title>The ecoresponsive genome of Daphnia pulex.</title>
        <authorList>
            <person name="Colbourne J.K."/>
            <person name="Pfrender M.E."/>
            <person name="Gilbert D."/>
            <person name="Thomas W.K."/>
            <person name="Tucker A."/>
            <person name="Oakley T.H."/>
            <person name="Tokishita S."/>
            <person name="Aerts A."/>
            <person name="Arnold G.J."/>
            <person name="Basu M.K."/>
            <person name="Bauer D.J."/>
            <person name="Caceres C.E."/>
            <person name="Carmel L."/>
            <person name="Casola C."/>
            <person name="Choi J.H."/>
            <person name="Detter J.C."/>
            <person name="Dong Q."/>
            <person name="Dusheyko S."/>
            <person name="Eads B.D."/>
            <person name="Frohlich T."/>
            <person name="Geiler-Samerotte K.A."/>
            <person name="Gerlach D."/>
            <person name="Hatcher P."/>
            <person name="Jogdeo S."/>
            <person name="Krijgsveld J."/>
            <person name="Kriventseva E.V."/>
            <person name="Kultz D."/>
            <person name="Laforsch C."/>
            <person name="Lindquist E."/>
            <person name="Lopez J."/>
            <person name="Manak J.R."/>
            <person name="Muller J."/>
            <person name="Pangilinan J."/>
            <person name="Patwardhan R.P."/>
            <person name="Pitluck S."/>
            <person name="Pritham E.J."/>
            <person name="Rechtsteiner A."/>
            <person name="Rho M."/>
            <person name="Rogozin I.B."/>
            <person name="Sakarya O."/>
            <person name="Salamov A."/>
            <person name="Schaack S."/>
            <person name="Shapiro H."/>
            <person name="Shiga Y."/>
            <person name="Skalitzky C."/>
            <person name="Smith Z."/>
            <person name="Souvorov A."/>
            <person name="Sung W."/>
            <person name="Tang Z."/>
            <person name="Tsuchiya D."/>
            <person name="Tu H."/>
            <person name="Vos H."/>
            <person name="Wang M."/>
            <person name="Wolf Y.I."/>
            <person name="Yamagata H."/>
            <person name="Yamada T."/>
            <person name="Ye Y."/>
            <person name="Shaw J.R."/>
            <person name="Andrews J."/>
            <person name="Crease T.J."/>
            <person name="Tang H."/>
            <person name="Lucas S.M."/>
            <person name="Robertson H.M."/>
            <person name="Bork P."/>
            <person name="Koonin E.V."/>
            <person name="Zdobnov E.M."/>
            <person name="Grigoriev I.V."/>
            <person name="Lynch M."/>
            <person name="Boore J.L."/>
        </authorList>
    </citation>
    <scope>NUCLEOTIDE SEQUENCE [LARGE SCALE GENOMIC DNA]</scope>
</reference>
<evidence type="ECO:0000313" key="3">
    <source>
        <dbReference type="Proteomes" id="UP000000305"/>
    </source>
</evidence>
<accession>E9GZ26</accession>
<dbReference type="HOGENOM" id="CLU_2374914_0_0_1"/>
<protein>
    <recommendedName>
        <fullName evidence="1">PB1 domain-containing protein</fullName>
    </recommendedName>
</protein>
<gene>
    <name evidence="2" type="ORF">DAPPUDRAFT_306828</name>
</gene>
<dbReference type="FunFam" id="3.10.20.90:FF:000320">
    <property type="entry name" value="Predicted protein"/>
    <property type="match status" value="1"/>
</dbReference>
<dbReference type="SUPFAM" id="SSF54277">
    <property type="entry name" value="CAD &amp; PB1 domains"/>
    <property type="match status" value="1"/>
</dbReference>
<dbReference type="InterPro" id="IPR000270">
    <property type="entry name" value="PB1_dom"/>
</dbReference>
<dbReference type="KEGG" id="dpx:DAPPUDRAFT_306828"/>
<dbReference type="OrthoDB" id="5977200at2759"/>